<organism evidence="1 2">
    <name type="scientific">Duganella violaceipulchra</name>
    <dbReference type="NCBI Taxonomy" id="2849652"/>
    <lineage>
        <taxon>Bacteria</taxon>
        <taxon>Pseudomonadati</taxon>
        <taxon>Pseudomonadota</taxon>
        <taxon>Betaproteobacteria</taxon>
        <taxon>Burkholderiales</taxon>
        <taxon>Oxalobacteraceae</taxon>
        <taxon>Telluria group</taxon>
        <taxon>Duganella</taxon>
    </lineage>
</organism>
<dbReference type="EMBL" id="JAHTGR010000002">
    <property type="protein sequence ID" value="MBV6320436.1"/>
    <property type="molecule type" value="Genomic_DNA"/>
</dbReference>
<protein>
    <submittedName>
        <fullName evidence="1">Tetratricopeptide repeat protein</fullName>
    </submittedName>
</protein>
<reference evidence="1" key="1">
    <citation type="submission" date="2021-07" db="EMBL/GenBank/DDBJ databases">
        <title>Characterization of violacein-producing bacteria and related species.</title>
        <authorList>
            <person name="Wilson H.S."/>
            <person name="De Leon M.E."/>
        </authorList>
    </citation>
    <scope>NUCLEOTIDE SEQUENCE</scope>
    <source>
        <strain evidence="1">HSC-15S17</strain>
    </source>
</reference>
<dbReference type="AlphaFoldDB" id="A0AA41HA68"/>
<comment type="caution">
    <text evidence="1">The sequence shown here is derived from an EMBL/GenBank/DDBJ whole genome shotgun (WGS) entry which is preliminary data.</text>
</comment>
<dbReference type="Pfam" id="PF14559">
    <property type="entry name" value="TPR_19"/>
    <property type="match status" value="1"/>
</dbReference>
<name>A0AA41HA68_9BURK</name>
<evidence type="ECO:0000313" key="1">
    <source>
        <dbReference type="EMBL" id="MBV6320436.1"/>
    </source>
</evidence>
<accession>A0AA41HA68</accession>
<gene>
    <name evidence="1" type="ORF">KVP70_05765</name>
</gene>
<dbReference type="Proteomes" id="UP001155901">
    <property type="component" value="Unassembled WGS sequence"/>
</dbReference>
<sequence>MWLGLAPAAAAQEQSDPSHANDLYQEALQSIAEGRKNDASEALQRVIDKEPLHAGAWLDLALIQCGLGHLDQAERLFAIIEQRFAPPPGLRALIAEARAGGCQSWTPLSQYSLTVGRGIDQNVNQGSNRRGTGLSAQEVDTGYDLAPEFRPKHDQYSMLSGEYVRDLTPNGTIGFVQFQGRRNDHLSQYDSSSLFAGTETPWRFGNWTVRGSTLVGLITLGGQLYQRQVQLQARIGPPLPLPFGVQFNLVTSVSRLQYLTLDNFDANNGELRAQFTRRNGDSVLSASVGTLQDRAVGDRPGGDRHGVAASAQWRHRYDNALTADLGYNWQRWRGSEVYSPGIIDQVRNQNTHTLRATFSYPLTKNQSVQLELRQVLNRENISVFQYDNRQLQLSWQWQGP</sequence>
<evidence type="ECO:0000313" key="2">
    <source>
        <dbReference type="Proteomes" id="UP001155901"/>
    </source>
</evidence>
<proteinExistence type="predicted"/>